<dbReference type="RefSeq" id="WP_313794371.1">
    <property type="nucleotide sequence ID" value="NZ_CP102453.1"/>
</dbReference>
<evidence type="ECO:0008006" key="3">
    <source>
        <dbReference type="Google" id="ProtNLM"/>
    </source>
</evidence>
<evidence type="ECO:0000313" key="1">
    <source>
        <dbReference type="EMBL" id="UUX34871.1"/>
    </source>
</evidence>
<dbReference type="EMBL" id="CP102453">
    <property type="protein sequence ID" value="UUX34871.1"/>
    <property type="molecule type" value="Genomic_DNA"/>
</dbReference>
<dbReference type="Proteomes" id="UP001315967">
    <property type="component" value="Chromosome"/>
</dbReference>
<organism evidence="1 2">
    <name type="scientific">Fundicoccus culcitae</name>
    <dbReference type="NCBI Taxonomy" id="2969821"/>
    <lineage>
        <taxon>Bacteria</taxon>
        <taxon>Bacillati</taxon>
        <taxon>Bacillota</taxon>
        <taxon>Bacilli</taxon>
        <taxon>Lactobacillales</taxon>
        <taxon>Aerococcaceae</taxon>
        <taxon>Fundicoccus</taxon>
    </lineage>
</organism>
<name>A0ABY5P7Z2_9LACT</name>
<reference evidence="1 2" key="1">
    <citation type="submission" date="2022-08" db="EMBL/GenBank/DDBJ databases">
        <title>Aerococcaceae sp. nov isolated from spoiled eye mask.</title>
        <authorList>
            <person name="Zhou G."/>
            <person name="Xie X.-B."/>
            <person name="Shi Q.-S."/>
            <person name="Wang Y.-S."/>
            <person name="Wen X."/>
            <person name="Peng H."/>
            <person name="Yang X.-J."/>
            <person name="Tao H.-B."/>
            <person name="Huang X.-M."/>
        </authorList>
    </citation>
    <scope>NUCLEOTIDE SEQUENCE [LARGE SCALE GENOMIC DNA]</scope>
    <source>
        <strain evidence="2">DM20194951</strain>
    </source>
</reference>
<proteinExistence type="predicted"/>
<evidence type="ECO:0000313" key="2">
    <source>
        <dbReference type="Proteomes" id="UP001315967"/>
    </source>
</evidence>
<protein>
    <recommendedName>
        <fullName evidence="3">Phage protein</fullName>
    </recommendedName>
</protein>
<sequence length="109" mass="12831">MKHMIQLLKEIGLPYAYDHFSEGNAPEPPFICYLYPQSDNFSADGVAYLKKNQVSLELYTDQKAVTLEQQVEAILDKNHIFYNKSEVYIDSEKMYEVLYQFTLEVDYEK</sequence>
<keyword evidence="2" id="KW-1185">Reference proteome</keyword>
<accession>A0ABY5P7Z2</accession>
<gene>
    <name evidence="1" type="ORF">NRE15_04270</name>
</gene>